<evidence type="ECO:0000313" key="2">
    <source>
        <dbReference type="EMBL" id="MBM7618265.1"/>
    </source>
</evidence>
<comment type="caution">
    <text evidence="2">The sequence shown here is derived from an EMBL/GenBank/DDBJ whole genome shotgun (WGS) entry which is preliminary data.</text>
</comment>
<evidence type="ECO:0000313" key="3">
    <source>
        <dbReference type="Proteomes" id="UP000737402"/>
    </source>
</evidence>
<reference evidence="2 3" key="1">
    <citation type="submission" date="2021-01" db="EMBL/GenBank/DDBJ databases">
        <title>Genomic Encyclopedia of Type Strains, Phase IV (KMG-IV): sequencing the most valuable type-strain genomes for metagenomic binning, comparative biology and taxonomic classification.</title>
        <authorList>
            <person name="Goeker M."/>
        </authorList>
    </citation>
    <scope>NUCLEOTIDE SEQUENCE [LARGE SCALE GENOMIC DNA]</scope>
    <source>
        <strain evidence="2 3">DSM 25879</strain>
    </source>
</reference>
<dbReference type="InterPro" id="IPR001296">
    <property type="entry name" value="Glyco_trans_1"/>
</dbReference>
<dbReference type="Pfam" id="PF00534">
    <property type="entry name" value="Glycos_transf_1"/>
    <property type="match status" value="1"/>
</dbReference>
<protein>
    <submittedName>
        <fullName evidence="2">Glycosyltransferase involved in cell wall biosynthesis</fullName>
    </submittedName>
</protein>
<accession>A0ABS2NUD4</accession>
<keyword evidence="3" id="KW-1185">Reference proteome</keyword>
<dbReference type="Gene3D" id="3.40.50.2000">
    <property type="entry name" value="Glycogen Phosphorylase B"/>
    <property type="match status" value="2"/>
</dbReference>
<sequence>MKKSLLFMLTSMNIGGVEKSLLSLLSVIDRDKYEVTILLLEKKGGFLKALPDWVKIEEACWYKKIKPIIMQPPKLTIRGFVSRKDYLKIPKFTFAYLLSKHFNNRYFYYSAIMKDISENHKKYDVAIAYQGPTEIIDYYIAHKVHSSNKISWVHFDVSKHMVNKALFERIYKKFDKIFAVSNGSRKCLINKFPSIEEKTDIFPNIVSEKLICDLSRNEVNFDETYRGVRIVTVGRLSWEKGQDMAIRVLAKLRKQGYEVRWYCIGEGNRRKEYEREINKNGLLQDFILLGATPNPYPYIARCDIYVQPSRHEGYCLTLAEAKVLKKPIVTTNFVGAYEQIVNDFNGIITNMDEEDLYLKLKKLIDNSWERKELVKNINTSEYNHIYTIDKLF</sequence>
<dbReference type="RefSeq" id="WP_338083033.1">
    <property type="nucleotide sequence ID" value="NZ_JAFBED010000001.1"/>
</dbReference>
<dbReference type="PANTHER" id="PTHR12526">
    <property type="entry name" value="GLYCOSYLTRANSFERASE"/>
    <property type="match status" value="1"/>
</dbReference>
<feature type="domain" description="Glycosyl transferase family 1" evidence="1">
    <location>
        <begin position="229"/>
        <end position="377"/>
    </location>
</feature>
<dbReference type="SUPFAM" id="SSF53756">
    <property type="entry name" value="UDP-Glycosyltransferase/glycogen phosphorylase"/>
    <property type="match status" value="1"/>
</dbReference>
<name>A0ABS2NUD4_9BACI</name>
<proteinExistence type="predicted"/>
<gene>
    <name evidence="2" type="ORF">JOC95_000107</name>
</gene>
<evidence type="ECO:0000259" key="1">
    <source>
        <dbReference type="Pfam" id="PF00534"/>
    </source>
</evidence>
<dbReference type="CDD" id="cd03811">
    <property type="entry name" value="GT4_GT28_WabH-like"/>
    <property type="match status" value="1"/>
</dbReference>
<dbReference type="Proteomes" id="UP000737402">
    <property type="component" value="Unassembled WGS sequence"/>
</dbReference>
<dbReference type="PANTHER" id="PTHR12526:SF630">
    <property type="entry name" value="GLYCOSYLTRANSFERASE"/>
    <property type="match status" value="1"/>
</dbReference>
<dbReference type="EMBL" id="JAFBED010000001">
    <property type="protein sequence ID" value="MBM7618265.1"/>
    <property type="molecule type" value="Genomic_DNA"/>
</dbReference>
<organism evidence="2 3">
    <name type="scientific">Sutcliffiella tianshenii</name>
    <dbReference type="NCBI Taxonomy" id="1463404"/>
    <lineage>
        <taxon>Bacteria</taxon>
        <taxon>Bacillati</taxon>
        <taxon>Bacillota</taxon>
        <taxon>Bacilli</taxon>
        <taxon>Bacillales</taxon>
        <taxon>Bacillaceae</taxon>
        <taxon>Sutcliffiella</taxon>
    </lineage>
</organism>